<gene>
    <name evidence="6" type="ORF">FHS34_008267</name>
</gene>
<dbReference type="Pfam" id="PF01925">
    <property type="entry name" value="TauE"/>
    <property type="match status" value="1"/>
</dbReference>
<feature type="transmembrane region" description="Helical" evidence="5">
    <location>
        <begin position="115"/>
        <end position="135"/>
    </location>
</feature>
<accession>A0A7W9UVR5</accession>
<sequence>MFLLIMVVWRRWNPHAARLDDRAFAAVGAASGFSSALVGSVGPMVAPFFLARGLLRGAYIGTEAASAVVMHLTKLVVFGAAAVLTATSATVGLALTPASAAGAWAGKKIVDRLPAHLFVLIIEAGLIASGLLLAITGG</sequence>
<evidence type="ECO:0000256" key="1">
    <source>
        <dbReference type="ARBA" id="ARBA00004141"/>
    </source>
</evidence>
<keyword evidence="7" id="KW-1185">Reference proteome</keyword>
<name>A0A7W9UVR5_9ACTN</name>
<dbReference type="GO" id="GO:0005886">
    <property type="term" value="C:plasma membrane"/>
    <property type="evidence" value="ECO:0007669"/>
    <property type="project" value="UniProtKB-SubCell"/>
</dbReference>
<dbReference type="EMBL" id="JACHJK010000031">
    <property type="protein sequence ID" value="MBB5932747.1"/>
    <property type="molecule type" value="Genomic_DNA"/>
</dbReference>
<comment type="subcellular location">
    <subcellularLocation>
        <location evidence="5">Cell membrane</location>
        <topology evidence="5">Multi-pass membrane protein</topology>
    </subcellularLocation>
    <subcellularLocation>
        <location evidence="1">Membrane</location>
        <topology evidence="1">Multi-pass membrane protein</topology>
    </subcellularLocation>
</comment>
<evidence type="ECO:0000256" key="5">
    <source>
        <dbReference type="RuleBase" id="RU363041"/>
    </source>
</evidence>
<evidence type="ECO:0000313" key="6">
    <source>
        <dbReference type="EMBL" id="MBB5932747.1"/>
    </source>
</evidence>
<keyword evidence="4 5" id="KW-0472">Membrane</keyword>
<proteinExistence type="inferred from homology"/>
<evidence type="ECO:0000256" key="3">
    <source>
        <dbReference type="ARBA" id="ARBA00022989"/>
    </source>
</evidence>
<evidence type="ECO:0000256" key="2">
    <source>
        <dbReference type="ARBA" id="ARBA00022692"/>
    </source>
</evidence>
<dbReference type="InterPro" id="IPR002781">
    <property type="entry name" value="TM_pro_TauE-like"/>
</dbReference>
<keyword evidence="3 5" id="KW-1133">Transmembrane helix</keyword>
<reference evidence="6 7" key="1">
    <citation type="submission" date="2020-08" db="EMBL/GenBank/DDBJ databases">
        <title>Genomic Encyclopedia of Type Strains, Phase III (KMG-III): the genomes of soil and plant-associated and newly described type strains.</title>
        <authorList>
            <person name="Whitman W."/>
        </authorList>
    </citation>
    <scope>NUCLEOTIDE SEQUENCE [LARGE SCALE GENOMIC DNA]</scope>
    <source>
        <strain evidence="6 7">CECT 3313</strain>
    </source>
</reference>
<keyword evidence="5" id="KW-1003">Cell membrane</keyword>
<organism evidence="6 7">
    <name type="scientific">Streptomyces echinatus</name>
    <dbReference type="NCBI Taxonomy" id="67293"/>
    <lineage>
        <taxon>Bacteria</taxon>
        <taxon>Bacillati</taxon>
        <taxon>Actinomycetota</taxon>
        <taxon>Actinomycetes</taxon>
        <taxon>Kitasatosporales</taxon>
        <taxon>Streptomycetaceae</taxon>
        <taxon>Streptomyces</taxon>
    </lineage>
</organism>
<protein>
    <recommendedName>
        <fullName evidence="5">Probable membrane transporter protein</fullName>
    </recommendedName>
</protein>
<comment type="caution">
    <text evidence="6">The sequence shown here is derived from an EMBL/GenBank/DDBJ whole genome shotgun (WGS) entry which is preliminary data.</text>
</comment>
<comment type="similarity">
    <text evidence="5">Belongs to the 4-toluene sulfonate uptake permease (TSUP) (TC 2.A.102) family.</text>
</comment>
<keyword evidence="2 5" id="KW-0812">Transmembrane</keyword>
<dbReference type="Proteomes" id="UP000585836">
    <property type="component" value="Unassembled WGS sequence"/>
</dbReference>
<feature type="transmembrane region" description="Helical" evidence="5">
    <location>
        <begin position="23"/>
        <end position="51"/>
    </location>
</feature>
<dbReference type="AlphaFoldDB" id="A0A7W9UVR5"/>
<evidence type="ECO:0000256" key="4">
    <source>
        <dbReference type="ARBA" id="ARBA00023136"/>
    </source>
</evidence>
<feature type="transmembrane region" description="Helical" evidence="5">
    <location>
        <begin position="72"/>
        <end position="95"/>
    </location>
</feature>
<evidence type="ECO:0000313" key="7">
    <source>
        <dbReference type="Proteomes" id="UP000585836"/>
    </source>
</evidence>